<dbReference type="RefSeq" id="WP_134083137.1">
    <property type="nucleotide sequence ID" value="NZ_SOQX01000003.1"/>
</dbReference>
<keyword evidence="3" id="KW-1185">Reference proteome</keyword>
<reference evidence="2 3" key="1">
    <citation type="submission" date="2019-03" db="EMBL/GenBank/DDBJ databases">
        <title>Genomic Encyclopedia of Type Strains, Phase IV (KMG-IV): sequencing the most valuable type-strain genomes for metagenomic binning, comparative biology and taxonomic classification.</title>
        <authorList>
            <person name="Goeker M."/>
        </authorList>
    </citation>
    <scope>NUCLEOTIDE SEQUENCE [LARGE SCALE GENOMIC DNA]</scope>
    <source>
        <strain evidence="2 3">DSM 16326</strain>
    </source>
</reference>
<proteinExistence type="predicted"/>
<keyword evidence="1" id="KW-0472">Membrane</keyword>
<sequence length="118" mass="12656">MKRSAFALIAPPVAVCRYGCAGCCAAPISVFWIAGIISLIYAFFGGPLGVEGISLGTLALGAALWGIAAVWAETVIRNVEEDENDPECETRSSTVCRMVRPRADDSDPMDEVKKFQSR</sequence>
<evidence type="ECO:0000313" key="3">
    <source>
        <dbReference type="Proteomes" id="UP000294914"/>
    </source>
</evidence>
<evidence type="ECO:0000313" key="2">
    <source>
        <dbReference type="EMBL" id="TDY01724.1"/>
    </source>
</evidence>
<comment type="caution">
    <text evidence="2">The sequence shown here is derived from an EMBL/GenBank/DDBJ whole genome shotgun (WGS) entry which is preliminary data.</text>
</comment>
<dbReference type="EMBL" id="SOQX01000003">
    <property type="protein sequence ID" value="TDY01724.1"/>
    <property type="molecule type" value="Genomic_DNA"/>
</dbReference>
<organism evidence="2 3">
    <name type="scientific">Thiohalophilus thiocyanatoxydans</name>
    <dbReference type="NCBI Taxonomy" id="381308"/>
    <lineage>
        <taxon>Bacteria</taxon>
        <taxon>Pseudomonadati</taxon>
        <taxon>Pseudomonadota</taxon>
        <taxon>Gammaproteobacteria</taxon>
        <taxon>Thiohalomonadales</taxon>
        <taxon>Thiohalophilaceae</taxon>
        <taxon>Thiohalophilus</taxon>
    </lineage>
</organism>
<keyword evidence="1" id="KW-1133">Transmembrane helix</keyword>
<dbReference type="AlphaFoldDB" id="A0A4R8INF0"/>
<name>A0A4R8INF0_9GAMM</name>
<keyword evidence="1" id="KW-0812">Transmembrane</keyword>
<accession>A0A4R8INF0</accession>
<feature type="transmembrane region" description="Helical" evidence="1">
    <location>
        <begin position="57"/>
        <end position="76"/>
    </location>
</feature>
<gene>
    <name evidence="2" type="ORF">EDC23_1615</name>
</gene>
<evidence type="ECO:0000256" key="1">
    <source>
        <dbReference type="SAM" id="Phobius"/>
    </source>
</evidence>
<feature type="transmembrane region" description="Helical" evidence="1">
    <location>
        <begin position="31"/>
        <end position="50"/>
    </location>
</feature>
<dbReference type="Proteomes" id="UP000294914">
    <property type="component" value="Unassembled WGS sequence"/>
</dbReference>
<protein>
    <submittedName>
        <fullName evidence="2">Uncharacterized protein</fullName>
    </submittedName>
</protein>
<dbReference type="OrthoDB" id="5785130at2"/>